<dbReference type="KEGG" id="soy:115887080"/>
<feature type="compositionally biased region" description="Basic and acidic residues" evidence="1">
    <location>
        <begin position="74"/>
        <end position="89"/>
    </location>
</feature>
<organism evidence="2 3">
    <name type="scientific">Sitophilus oryzae</name>
    <name type="common">Rice weevil</name>
    <name type="synonym">Curculio oryzae</name>
    <dbReference type="NCBI Taxonomy" id="7048"/>
    <lineage>
        <taxon>Eukaryota</taxon>
        <taxon>Metazoa</taxon>
        <taxon>Ecdysozoa</taxon>
        <taxon>Arthropoda</taxon>
        <taxon>Hexapoda</taxon>
        <taxon>Insecta</taxon>
        <taxon>Pterygota</taxon>
        <taxon>Neoptera</taxon>
        <taxon>Endopterygota</taxon>
        <taxon>Coleoptera</taxon>
        <taxon>Polyphaga</taxon>
        <taxon>Cucujiformia</taxon>
        <taxon>Curculionidae</taxon>
        <taxon>Dryophthorinae</taxon>
        <taxon>Sitophilus</taxon>
    </lineage>
</organism>
<dbReference type="RefSeq" id="XP_030762261.1">
    <property type="nucleotide sequence ID" value="XM_030906401.1"/>
</dbReference>
<name>A0A6J2YG31_SITOR</name>
<sequence>MDNWRKWKKPLKLHEIEEIQNLSDETEIPDGIVLFPPDGWNTDEDSGDENTVSLDNLPGSQLMADAELIFDRQSPDGRECEGDKNRDDIPSTSVKRLKMTEDADSLSNPTGVFEDNHYDSEDELPLATYLPTNQQQALPNKKRKTPLYSWKKEDIKPDFSDWKEYYTTKIRNGGNMDHMVFRRCLAAALLETFKKTTKRGPSKKSKPSESRYDRLDHLVIYQEKQTRCAVCHKQAAFRFEKCDVALHPKTCFRSYHTKQ</sequence>
<keyword evidence="2" id="KW-1185">Reference proteome</keyword>
<dbReference type="OrthoDB" id="10057240at2759"/>
<evidence type="ECO:0000256" key="1">
    <source>
        <dbReference type="SAM" id="MobiDB-lite"/>
    </source>
</evidence>
<proteinExistence type="predicted"/>
<accession>A0A6J2YG31</accession>
<gene>
    <name evidence="3" type="primary">LOC115887080</name>
</gene>
<evidence type="ECO:0000313" key="3">
    <source>
        <dbReference type="RefSeq" id="XP_030762261.1"/>
    </source>
</evidence>
<evidence type="ECO:0000313" key="2">
    <source>
        <dbReference type="Proteomes" id="UP000504635"/>
    </source>
</evidence>
<dbReference type="AlphaFoldDB" id="A0A6J2YG31"/>
<dbReference type="Proteomes" id="UP000504635">
    <property type="component" value="Unplaced"/>
</dbReference>
<protein>
    <submittedName>
        <fullName evidence="3">PiggyBac transposable element-derived protein 3-like</fullName>
    </submittedName>
</protein>
<feature type="region of interest" description="Disordered" evidence="1">
    <location>
        <begin position="36"/>
        <end position="59"/>
    </location>
</feature>
<feature type="region of interest" description="Disordered" evidence="1">
    <location>
        <begin position="74"/>
        <end position="118"/>
    </location>
</feature>
<reference evidence="3" key="1">
    <citation type="submission" date="2025-08" db="UniProtKB">
        <authorList>
            <consortium name="RefSeq"/>
        </authorList>
    </citation>
    <scope>IDENTIFICATION</scope>
    <source>
        <tissue evidence="3">Gonads</tissue>
    </source>
</reference>
<dbReference type="GeneID" id="115887080"/>
<dbReference type="InParanoid" id="A0A6J2YG31"/>